<organism evidence="2 3">
    <name type="scientific">Clostridium punense</name>
    <dbReference type="NCBI Taxonomy" id="1054297"/>
    <lineage>
        <taxon>Bacteria</taxon>
        <taxon>Bacillati</taxon>
        <taxon>Bacillota</taxon>
        <taxon>Clostridia</taxon>
        <taxon>Eubacteriales</taxon>
        <taxon>Clostridiaceae</taxon>
        <taxon>Clostridium</taxon>
    </lineage>
</organism>
<accession>A0ABS4K262</accession>
<dbReference type="EMBL" id="JAGGLL010000011">
    <property type="protein sequence ID" value="MBP2021872.1"/>
    <property type="molecule type" value="Genomic_DNA"/>
</dbReference>
<proteinExistence type="predicted"/>
<dbReference type="Proteomes" id="UP001519308">
    <property type="component" value="Unassembled WGS sequence"/>
</dbReference>
<protein>
    <submittedName>
        <fullName evidence="2">Uncharacterized protein</fullName>
    </submittedName>
</protein>
<keyword evidence="1" id="KW-0472">Membrane</keyword>
<evidence type="ECO:0000313" key="3">
    <source>
        <dbReference type="Proteomes" id="UP001519308"/>
    </source>
</evidence>
<evidence type="ECO:0000313" key="2">
    <source>
        <dbReference type="EMBL" id="MBP2021872.1"/>
    </source>
</evidence>
<feature type="transmembrane region" description="Helical" evidence="1">
    <location>
        <begin position="6"/>
        <end position="25"/>
    </location>
</feature>
<keyword evidence="1" id="KW-0812">Transmembrane</keyword>
<keyword evidence="1" id="KW-1133">Transmembrane helix</keyword>
<evidence type="ECO:0000256" key="1">
    <source>
        <dbReference type="SAM" id="Phobius"/>
    </source>
</evidence>
<comment type="caution">
    <text evidence="2">The sequence shown here is derived from an EMBL/GenBank/DDBJ whole genome shotgun (WGS) entry which is preliminary data.</text>
</comment>
<keyword evidence="3" id="KW-1185">Reference proteome</keyword>
<name>A0ABS4K262_9CLOT</name>
<reference evidence="2 3" key="1">
    <citation type="submission" date="2021-03" db="EMBL/GenBank/DDBJ databases">
        <title>Genomic Encyclopedia of Type Strains, Phase IV (KMG-IV): sequencing the most valuable type-strain genomes for metagenomic binning, comparative biology and taxonomic classification.</title>
        <authorList>
            <person name="Goeker M."/>
        </authorList>
    </citation>
    <scope>NUCLEOTIDE SEQUENCE [LARGE SCALE GENOMIC DNA]</scope>
    <source>
        <strain evidence="2 3">DSM 28650</strain>
    </source>
</reference>
<gene>
    <name evidence="2" type="ORF">J2Z44_001668</name>
</gene>
<sequence>MYDIVKYGSVAVCALVLIYAFASSAKKKKNK</sequence>